<dbReference type="EMBL" id="CP001801">
    <property type="protein sequence ID" value="ACX95549.1"/>
    <property type="molecule type" value="Genomic_DNA"/>
</dbReference>
<dbReference type="PANTHER" id="PTHR23407">
    <property type="entry name" value="ATPASE INHIBITOR/5-FORMYLTETRAHYDROFOLATE CYCLO-LIGASE"/>
    <property type="match status" value="1"/>
</dbReference>
<proteinExistence type="inferred from homology"/>
<feature type="compositionally biased region" description="Basic residues" evidence="6">
    <location>
        <begin position="7"/>
        <end position="16"/>
    </location>
</feature>
<name>D0KYM6_HALNC</name>
<dbReference type="RefSeq" id="WP_012823585.1">
    <property type="nucleotide sequence ID" value="NC_013422.1"/>
</dbReference>
<feature type="binding site" evidence="4">
    <location>
        <position position="56"/>
    </location>
    <ligand>
        <name>substrate</name>
    </ligand>
</feature>
<dbReference type="OrthoDB" id="9801938at2"/>
<evidence type="ECO:0000313" key="8">
    <source>
        <dbReference type="Proteomes" id="UP000009102"/>
    </source>
</evidence>
<dbReference type="STRING" id="555778.Hneap_0698"/>
<dbReference type="Pfam" id="PF01812">
    <property type="entry name" value="5-FTHF_cyc-lig"/>
    <property type="match status" value="1"/>
</dbReference>
<dbReference type="GO" id="GO:0009396">
    <property type="term" value="P:folic acid-containing compound biosynthetic process"/>
    <property type="evidence" value="ECO:0007669"/>
    <property type="project" value="TreeGrafter"/>
</dbReference>
<evidence type="ECO:0000256" key="6">
    <source>
        <dbReference type="SAM" id="MobiDB-lite"/>
    </source>
</evidence>
<evidence type="ECO:0000256" key="1">
    <source>
        <dbReference type="ARBA" id="ARBA00010638"/>
    </source>
</evidence>
<dbReference type="AlphaFoldDB" id="D0KYM6"/>
<feature type="region of interest" description="Disordered" evidence="6">
    <location>
        <begin position="1"/>
        <end position="26"/>
    </location>
</feature>
<keyword evidence="5" id="KW-0479">Metal-binding</keyword>
<keyword evidence="7" id="KW-0436">Ligase</keyword>
<keyword evidence="2 4" id="KW-0547">Nucleotide-binding</keyword>
<dbReference type="InterPro" id="IPR002698">
    <property type="entry name" value="FTHF_cligase"/>
</dbReference>
<dbReference type="GO" id="GO:0005524">
    <property type="term" value="F:ATP binding"/>
    <property type="evidence" value="ECO:0007669"/>
    <property type="project" value="UniProtKB-KW"/>
</dbReference>
<feature type="binding site" evidence="4">
    <location>
        <begin position="5"/>
        <end position="9"/>
    </location>
    <ligand>
        <name>ATP</name>
        <dbReference type="ChEBI" id="CHEBI:30616"/>
    </ligand>
</feature>
<comment type="catalytic activity">
    <reaction evidence="5">
        <text>(6S)-5-formyl-5,6,7,8-tetrahydrofolate + ATP = (6R)-5,10-methenyltetrahydrofolate + ADP + phosphate</text>
        <dbReference type="Rhea" id="RHEA:10488"/>
        <dbReference type="ChEBI" id="CHEBI:30616"/>
        <dbReference type="ChEBI" id="CHEBI:43474"/>
        <dbReference type="ChEBI" id="CHEBI:57455"/>
        <dbReference type="ChEBI" id="CHEBI:57457"/>
        <dbReference type="ChEBI" id="CHEBI:456216"/>
        <dbReference type="EC" id="6.3.3.2"/>
    </reaction>
</comment>
<comment type="similarity">
    <text evidence="1 5">Belongs to the 5-formyltetrahydrofolate cyclo-ligase family.</text>
</comment>
<dbReference type="InterPro" id="IPR037171">
    <property type="entry name" value="NagB/RpiA_transferase-like"/>
</dbReference>
<dbReference type="PANTHER" id="PTHR23407:SF1">
    <property type="entry name" value="5-FORMYLTETRAHYDROFOLATE CYCLO-LIGASE"/>
    <property type="match status" value="1"/>
</dbReference>
<gene>
    <name evidence="7" type="ordered locus">Hneap_0698</name>
</gene>
<keyword evidence="5" id="KW-0460">Magnesium</keyword>
<accession>D0KYM6</accession>
<comment type="cofactor">
    <cofactor evidence="5">
        <name>Mg(2+)</name>
        <dbReference type="ChEBI" id="CHEBI:18420"/>
    </cofactor>
</comment>
<dbReference type="SUPFAM" id="SSF100950">
    <property type="entry name" value="NagB/RpiA/CoA transferase-like"/>
    <property type="match status" value="1"/>
</dbReference>
<dbReference type="EC" id="6.3.3.2" evidence="5"/>
<dbReference type="eggNOG" id="COG0212">
    <property type="taxonomic scope" value="Bacteria"/>
</dbReference>
<sequence>MQSSKTSLRRQLRQARKSLTGYRRDRQQQRIRRFLTAIPQVRHARRIAAYMPFDGEPDLFPFMRRVESKIWLPMIRSDLHLDFRPAFTLNTKAQRPINARRNRFGILESQRLPILRSAQMDVILMPLVGFDRRGNRLGMGAGFYDRSLVGLRRPRPTLIGIAFDCQEMAQVPADPWDVPLDYIVTNRGIIKTNR</sequence>
<evidence type="ECO:0000313" key="7">
    <source>
        <dbReference type="EMBL" id="ACX95549.1"/>
    </source>
</evidence>
<keyword evidence="8" id="KW-1185">Reference proteome</keyword>
<feature type="binding site" evidence="4">
    <location>
        <begin position="136"/>
        <end position="144"/>
    </location>
    <ligand>
        <name>ATP</name>
        <dbReference type="ChEBI" id="CHEBI:30616"/>
    </ligand>
</feature>
<dbReference type="PIRSF" id="PIRSF006806">
    <property type="entry name" value="FTHF_cligase"/>
    <property type="match status" value="1"/>
</dbReference>
<dbReference type="NCBIfam" id="TIGR02727">
    <property type="entry name" value="MTHFS_bact"/>
    <property type="match status" value="1"/>
</dbReference>
<reference evidence="7 8" key="1">
    <citation type="submission" date="2009-10" db="EMBL/GenBank/DDBJ databases">
        <title>Complete sequence of Halothiobacillus neapolitanus c2.</title>
        <authorList>
            <consortium name="US DOE Joint Genome Institute"/>
            <person name="Lucas S."/>
            <person name="Copeland A."/>
            <person name="Lapidus A."/>
            <person name="Glavina del Rio T."/>
            <person name="Tice H."/>
            <person name="Bruce D."/>
            <person name="Goodwin L."/>
            <person name="Pitluck S."/>
            <person name="Davenport K."/>
            <person name="Brettin T."/>
            <person name="Detter J.C."/>
            <person name="Han C."/>
            <person name="Tapia R."/>
            <person name="Larimer F."/>
            <person name="Land M."/>
            <person name="Hauser L."/>
            <person name="Kyrpides N."/>
            <person name="Mikhailova N."/>
            <person name="Kerfeld C."/>
            <person name="Cannon G."/>
            <person name="Heinhort S."/>
        </authorList>
    </citation>
    <scope>NUCLEOTIDE SEQUENCE [LARGE SCALE GENOMIC DNA]</scope>
    <source>
        <strain evidence="8">ATCC 23641 / c2</strain>
    </source>
</reference>
<evidence type="ECO:0000256" key="5">
    <source>
        <dbReference type="RuleBase" id="RU361279"/>
    </source>
</evidence>
<organism evidence="7 8">
    <name type="scientific">Halothiobacillus neapolitanus (strain ATCC 23641 / DSM 15147 / CIP 104769 / NCIMB 8539 / c2)</name>
    <name type="common">Thiobacillus neapolitanus</name>
    <dbReference type="NCBI Taxonomy" id="555778"/>
    <lineage>
        <taxon>Bacteria</taxon>
        <taxon>Pseudomonadati</taxon>
        <taxon>Pseudomonadota</taxon>
        <taxon>Gammaproteobacteria</taxon>
        <taxon>Chromatiales</taxon>
        <taxon>Halothiobacillaceae</taxon>
        <taxon>Halothiobacillus</taxon>
    </lineage>
</organism>
<evidence type="ECO:0000256" key="3">
    <source>
        <dbReference type="ARBA" id="ARBA00022840"/>
    </source>
</evidence>
<dbReference type="HOGENOM" id="CLU_066245_0_0_6"/>
<evidence type="ECO:0000256" key="4">
    <source>
        <dbReference type="PIRSR" id="PIRSR006806-1"/>
    </source>
</evidence>
<dbReference type="GO" id="GO:0046872">
    <property type="term" value="F:metal ion binding"/>
    <property type="evidence" value="ECO:0007669"/>
    <property type="project" value="UniProtKB-KW"/>
</dbReference>
<dbReference type="KEGG" id="hna:Hneap_0698"/>
<keyword evidence="3 4" id="KW-0067">ATP-binding</keyword>
<dbReference type="GO" id="GO:0030272">
    <property type="term" value="F:5-formyltetrahydrofolate cyclo-ligase activity"/>
    <property type="evidence" value="ECO:0007669"/>
    <property type="project" value="UniProtKB-EC"/>
</dbReference>
<protein>
    <recommendedName>
        <fullName evidence="5">5-formyltetrahydrofolate cyclo-ligase</fullName>
        <ecNumber evidence="5">6.3.3.2</ecNumber>
    </recommendedName>
</protein>
<feature type="binding site" evidence="4">
    <location>
        <position position="51"/>
    </location>
    <ligand>
        <name>substrate</name>
    </ligand>
</feature>
<dbReference type="GO" id="GO:0035999">
    <property type="term" value="P:tetrahydrofolate interconversion"/>
    <property type="evidence" value="ECO:0007669"/>
    <property type="project" value="TreeGrafter"/>
</dbReference>
<dbReference type="Proteomes" id="UP000009102">
    <property type="component" value="Chromosome"/>
</dbReference>
<dbReference type="Gene3D" id="3.40.50.10420">
    <property type="entry name" value="NagB/RpiA/CoA transferase-like"/>
    <property type="match status" value="1"/>
</dbReference>
<dbReference type="InterPro" id="IPR024185">
    <property type="entry name" value="FTHF_cligase-like_sf"/>
</dbReference>
<evidence type="ECO:0000256" key="2">
    <source>
        <dbReference type="ARBA" id="ARBA00022741"/>
    </source>
</evidence>